<evidence type="ECO:0000313" key="10">
    <source>
        <dbReference type="Proteomes" id="UP000033987"/>
    </source>
</evidence>
<evidence type="ECO:0000313" key="11">
    <source>
        <dbReference type="Proteomes" id="UP000034064"/>
    </source>
</evidence>
<evidence type="ECO:0000256" key="1">
    <source>
        <dbReference type="ARBA" id="ARBA00004651"/>
    </source>
</evidence>
<feature type="transmembrane region" description="Helical" evidence="6">
    <location>
        <begin position="235"/>
        <end position="260"/>
    </location>
</feature>
<dbReference type="AlphaFoldDB" id="A0A0F8NGK9"/>
<evidence type="ECO:0000313" key="7">
    <source>
        <dbReference type="EMBL" id="KKH16916.1"/>
    </source>
</evidence>
<dbReference type="RefSeq" id="WP_048044766.1">
    <property type="nucleotide sequence ID" value="NZ_JJQA01000036.1"/>
</dbReference>
<keyword evidence="3 6" id="KW-0812">Transmembrane</keyword>
<feature type="transmembrane region" description="Helical" evidence="6">
    <location>
        <begin position="410"/>
        <end position="431"/>
    </location>
</feature>
<evidence type="ECO:0000256" key="4">
    <source>
        <dbReference type="ARBA" id="ARBA00022989"/>
    </source>
</evidence>
<feature type="transmembrane region" description="Helical" evidence="6">
    <location>
        <begin position="91"/>
        <end position="118"/>
    </location>
</feature>
<dbReference type="Proteomes" id="UP000034064">
    <property type="component" value="Unassembled WGS sequence"/>
</dbReference>
<feature type="transmembrane region" description="Helical" evidence="6">
    <location>
        <begin position="193"/>
        <end position="214"/>
    </location>
</feature>
<feature type="transmembrane region" description="Helical" evidence="6">
    <location>
        <begin position="20"/>
        <end position="41"/>
    </location>
</feature>
<evidence type="ECO:0000256" key="3">
    <source>
        <dbReference type="ARBA" id="ARBA00022692"/>
    </source>
</evidence>
<feature type="transmembrane region" description="Helical" evidence="6">
    <location>
        <begin position="443"/>
        <end position="464"/>
    </location>
</feature>
<keyword evidence="5 6" id="KW-0472">Membrane</keyword>
<feature type="transmembrane region" description="Helical" evidence="6">
    <location>
        <begin position="322"/>
        <end position="344"/>
    </location>
</feature>
<dbReference type="GO" id="GO:0005886">
    <property type="term" value="C:plasma membrane"/>
    <property type="evidence" value="ECO:0007669"/>
    <property type="project" value="UniProtKB-SubCell"/>
</dbReference>
<dbReference type="Proteomes" id="UP000034733">
    <property type="component" value="Unassembled WGS sequence"/>
</dbReference>
<keyword evidence="4 6" id="KW-1133">Transmembrane helix</keyword>
<organism evidence="7 12">
    <name type="scientific">Methanosarcina mazei</name>
    <name type="common">Methanosarcina frisia</name>
    <dbReference type="NCBI Taxonomy" id="2209"/>
    <lineage>
        <taxon>Archaea</taxon>
        <taxon>Methanobacteriati</taxon>
        <taxon>Methanobacteriota</taxon>
        <taxon>Stenosarchaea group</taxon>
        <taxon>Methanomicrobia</taxon>
        <taxon>Methanosarcinales</taxon>
        <taxon>Methanosarcinaceae</taxon>
        <taxon>Methanosarcina</taxon>
    </lineage>
</organism>
<protein>
    <submittedName>
        <fullName evidence="7">Polysaccharide biosynthesis protein</fullName>
    </submittedName>
</protein>
<dbReference type="PANTHER" id="PTHR30250:SF26">
    <property type="entry name" value="PSMA PROTEIN"/>
    <property type="match status" value="1"/>
</dbReference>
<keyword evidence="2" id="KW-1003">Cell membrane</keyword>
<dbReference type="EMBL" id="JJQC01000092">
    <property type="protein sequence ID" value="KKH20824.1"/>
    <property type="molecule type" value="Genomic_DNA"/>
</dbReference>
<comment type="subcellular location">
    <subcellularLocation>
        <location evidence="1">Cell membrane</location>
        <topology evidence="1">Multi-pass membrane protein</topology>
    </subcellularLocation>
</comment>
<feature type="transmembrane region" description="Helical" evidence="6">
    <location>
        <begin position="130"/>
        <end position="149"/>
    </location>
</feature>
<evidence type="ECO:0000256" key="2">
    <source>
        <dbReference type="ARBA" id="ARBA00022475"/>
    </source>
</evidence>
<proteinExistence type="predicted"/>
<dbReference type="PATRIC" id="fig|2209.48.peg.994"/>
<dbReference type="PANTHER" id="PTHR30250">
    <property type="entry name" value="PST FAMILY PREDICTED COLANIC ACID TRANSPORTER"/>
    <property type="match status" value="1"/>
</dbReference>
<feature type="transmembrane region" description="Helical" evidence="6">
    <location>
        <begin position="385"/>
        <end position="404"/>
    </location>
</feature>
<feature type="transmembrane region" description="Helical" evidence="6">
    <location>
        <begin position="47"/>
        <end position="70"/>
    </location>
</feature>
<dbReference type="EMBL" id="JJQA01000036">
    <property type="protein sequence ID" value="KKH18721.1"/>
    <property type="molecule type" value="Genomic_DNA"/>
</dbReference>
<evidence type="ECO:0000313" key="12">
    <source>
        <dbReference type="Proteomes" id="UP000034733"/>
    </source>
</evidence>
<accession>A0A0F8NGK9</accession>
<feature type="transmembrane region" description="Helical" evidence="6">
    <location>
        <begin position="280"/>
        <end position="301"/>
    </location>
</feature>
<dbReference type="EMBL" id="JJQB01000120">
    <property type="protein sequence ID" value="KKH16916.1"/>
    <property type="molecule type" value="Genomic_DNA"/>
</dbReference>
<name>A0A0F8NGK9_METMZ</name>
<dbReference type="InterPro" id="IPR050833">
    <property type="entry name" value="Poly_Biosynth_Transport"/>
</dbReference>
<evidence type="ECO:0000313" key="8">
    <source>
        <dbReference type="EMBL" id="KKH18721.1"/>
    </source>
</evidence>
<dbReference type="Proteomes" id="UP000033987">
    <property type="component" value="Unassembled WGS sequence"/>
</dbReference>
<evidence type="ECO:0000256" key="5">
    <source>
        <dbReference type="ARBA" id="ARBA00023136"/>
    </source>
</evidence>
<gene>
    <name evidence="8" type="ORF">DU44_04730</name>
    <name evidence="7" type="ORF">DU48_14800</name>
    <name evidence="9" type="ORF">DU65_19930</name>
</gene>
<evidence type="ECO:0000313" key="9">
    <source>
        <dbReference type="EMBL" id="KKH20824.1"/>
    </source>
</evidence>
<sequence length="524" mass="57809">MFNLTENQETFSKQVPKNLLANVLYFIVNVIIGLFLVPFFIESLGVASYALVPLATSLTGYVNLVVQSLNTSVSRYLTIDLQKKEFEKANITFNTALFGTLGIILVMLPFVVLISYYAPSFFDIPTSQENAARILFLGVISSFLLRAWGSNFGVSLFAYNRLDLQNMINAVNILVQVGLIILFFRLYSPNLVYIGLAYLIGAVVAFILTIIFSRKINPHIKVNIKEFRRLKVNEMTGMGGWIIVNQIGSLLFLQIDLIVVNKLFGAIAGGEYSVVLTWSMMLRTIAGMLVGVLTPVILTYYAKEKIDELINISKSTVKLTGLAMALPIGYICGFAPQLLSLWVGPEFAKLSLLMVLMLSHLVINLPVTPLFAINVAYNKVRIPGIVTFFMGIGNFLLAVMIPYITGWNYYGVAIAGAIMLTLKNAFFTPWYATRVLGISGTTFVNSMLPGVFAMILTGVVSGLVANYLQISGIISLLICGIILTAVYLLAVWEFGLKPLEKQTAGLFIPVKIRSRLSLEAKCDR</sequence>
<evidence type="ECO:0000256" key="6">
    <source>
        <dbReference type="SAM" id="Phobius"/>
    </source>
</evidence>
<feature type="transmembrane region" description="Helical" evidence="6">
    <location>
        <begin position="170"/>
        <end position="187"/>
    </location>
</feature>
<comment type="caution">
    <text evidence="7">The sequence shown here is derived from an EMBL/GenBank/DDBJ whole genome shotgun (WGS) entry which is preliminary data.</text>
</comment>
<feature type="transmembrane region" description="Helical" evidence="6">
    <location>
        <begin position="350"/>
        <end position="373"/>
    </location>
</feature>
<reference evidence="10 11" key="1">
    <citation type="journal article" date="2015" name="ISME J.">
        <title>Genomic and phenotypic differentiation among Methanosarcina mazei populations from Columbia River sediment.</title>
        <authorList>
            <person name="Youngblut N.D."/>
            <person name="Wirth J.S."/>
            <person name="Henriksen J.R."/>
            <person name="Smith M."/>
            <person name="Simon H."/>
            <person name="Metcalf W.W."/>
            <person name="Whitaker R.J."/>
        </authorList>
    </citation>
    <scope>NUCLEOTIDE SEQUENCE [LARGE SCALE GENOMIC DNA]</scope>
    <source>
        <strain evidence="8 11">1.F.A.1A.3</strain>
        <strain evidence="7 12">1.F.A.1B.3</strain>
        <strain evidence="9 10">1.F.A.1B.4</strain>
    </source>
</reference>
<feature type="transmembrane region" description="Helical" evidence="6">
    <location>
        <begin position="470"/>
        <end position="492"/>
    </location>
</feature>